<comment type="caution">
    <text evidence="1">The sequence shown here is derived from an EMBL/GenBank/DDBJ whole genome shotgun (WGS) entry which is preliminary data.</text>
</comment>
<accession>A0AAD7ZPE2</accession>
<reference evidence="1" key="1">
    <citation type="journal article" date="2023" name="IScience">
        <title>Live-bearing cockroach genome reveals convergent evolutionary mechanisms linked to viviparity in insects and beyond.</title>
        <authorList>
            <person name="Fouks B."/>
            <person name="Harrison M.C."/>
            <person name="Mikhailova A.A."/>
            <person name="Marchal E."/>
            <person name="English S."/>
            <person name="Carruthers M."/>
            <person name="Jennings E.C."/>
            <person name="Chiamaka E.L."/>
            <person name="Frigard R.A."/>
            <person name="Pippel M."/>
            <person name="Attardo G.M."/>
            <person name="Benoit J.B."/>
            <person name="Bornberg-Bauer E."/>
            <person name="Tobe S.S."/>
        </authorList>
    </citation>
    <scope>NUCLEOTIDE SEQUENCE</scope>
    <source>
        <strain evidence="1">Stay&amp;Tobe</strain>
    </source>
</reference>
<sequence length="90" mass="10664">VHCCKKNGIRDWRTGFDQNYLLVIRNLFIYHITFKQNRHNMTFANCKKKKSTLKKVVTTVIHIVITMKSFFRGPVKCTRNSNNELLVLYS</sequence>
<dbReference type="Proteomes" id="UP001233999">
    <property type="component" value="Unassembled WGS sequence"/>
</dbReference>
<organism evidence="1 2">
    <name type="scientific">Diploptera punctata</name>
    <name type="common">Pacific beetle cockroach</name>
    <dbReference type="NCBI Taxonomy" id="6984"/>
    <lineage>
        <taxon>Eukaryota</taxon>
        <taxon>Metazoa</taxon>
        <taxon>Ecdysozoa</taxon>
        <taxon>Arthropoda</taxon>
        <taxon>Hexapoda</taxon>
        <taxon>Insecta</taxon>
        <taxon>Pterygota</taxon>
        <taxon>Neoptera</taxon>
        <taxon>Polyneoptera</taxon>
        <taxon>Dictyoptera</taxon>
        <taxon>Blattodea</taxon>
        <taxon>Blaberoidea</taxon>
        <taxon>Blaberidae</taxon>
        <taxon>Diplopterinae</taxon>
        <taxon>Diploptera</taxon>
    </lineage>
</organism>
<protein>
    <submittedName>
        <fullName evidence="1">Uncharacterized protein</fullName>
    </submittedName>
</protein>
<name>A0AAD7ZPE2_DIPPU</name>
<proteinExistence type="predicted"/>
<evidence type="ECO:0000313" key="2">
    <source>
        <dbReference type="Proteomes" id="UP001233999"/>
    </source>
</evidence>
<reference evidence="1" key="2">
    <citation type="submission" date="2023-05" db="EMBL/GenBank/DDBJ databases">
        <authorList>
            <person name="Fouks B."/>
        </authorList>
    </citation>
    <scope>NUCLEOTIDE SEQUENCE</scope>
    <source>
        <strain evidence="1">Stay&amp;Tobe</strain>
        <tissue evidence="1">Testes</tissue>
    </source>
</reference>
<dbReference type="AlphaFoldDB" id="A0AAD7ZPE2"/>
<dbReference type="EMBL" id="JASPKZ010007470">
    <property type="protein sequence ID" value="KAJ9584086.1"/>
    <property type="molecule type" value="Genomic_DNA"/>
</dbReference>
<feature type="non-terminal residue" evidence="1">
    <location>
        <position position="1"/>
    </location>
</feature>
<keyword evidence="2" id="KW-1185">Reference proteome</keyword>
<evidence type="ECO:0000313" key="1">
    <source>
        <dbReference type="EMBL" id="KAJ9584086.1"/>
    </source>
</evidence>
<gene>
    <name evidence="1" type="ORF">L9F63_021558</name>
</gene>